<dbReference type="Proteomes" id="UP000289193">
    <property type="component" value="Unassembled WGS sequence"/>
</dbReference>
<organism evidence="3 5">
    <name type="scientific">Halarcobacter bivalviorum</name>
    <dbReference type="NCBI Taxonomy" id="663364"/>
    <lineage>
        <taxon>Bacteria</taxon>
        <taxon>Pseudomonadati</taxon>
        <taxon>Campylobacterota</taxon>
        <taxon>Epsilonproteobacteria</taxon>
        <taxon>Campylobacterales</taxon>
        <taxon>Arcobacteraceae</taxon>
        <taxon>Halarcobacter</taxon>
    </lineage>
</organism>
<dbReference type="SUPFAM" id="SSF52821">
    <property type="entry name" value="Rhodanese/Cell cycle control phosphatase"/>
    <property type="match status" value="1"/>
</dbReference>
<gene>
    <name evidence="2" type="ORF">ABIV_1873</name>
    <name evidence="3" type="ORF">CRV05_12100</name>
</gene>
<dbReference type="RefSeq" id="WP_114839679.1">
    <property type="nucleotide sequence ID" value="NZ_CP031217.1"/>
</dbReference>
<evidence type="ECO:0000313" key="2">
    <source>
        <dbReference type="EMBL" id="AXH12862.1"/>
    </source>
</evidence>
<dbReference type="Proteomes" id="UP000253850">
    <property type="component" value="Chromosome"/>
</dbReference>
<evidence type="ECO:0000313" key="5">
    <source>
        <dbReference type="Proteomes" id="UP000289193"/>
    </source>
</evidence>
<dbReference type="Gene3D" id="3.40.250.10">
    <property type="entry name" value="Rhodanese-like domain"/>
    <property type="match status" value="1"/>
</dbReference>
<dbReference type="InterPro" id="IPR036873">
    <property type="entry name" value="Rhodanese-like_dom_sf"/>
</dbReference>
<dbReference type="InterPro" id="IPR001763">
    <property type="entry name" value="Rhodanese-like_dom"/>
</dbReference>
<dbReference type="KEGG" id="hbv:ABIV_1873"/>
<sequence>MKSLILTLFAFVYLNATNPIMLPLKGVEVEHTYSNGIKKKYLIERNSYKECLNLAVDVETFQSENLASSKVNEKCKKTFITTKGTIQPLQLHKDIKTYAELEVLEFIENNLKQNPESYILVDSRTKDWFDKGTIPSATNIPYDELEYDEDFELEYKRAFNLLGIKILKKDEYDFSKVKTALFFCNASWCAQSPRAIKTLIKIGFPKDKILWYRGGVASWVGVSLPLTEELK</sequence>
<dbReference type="SMART" id="SM00450">
    <property type="entry name" value="RHOD"/>
    <property type="match status" value="1"/>
</dbReference>
<evidence type="ECO:0000313" key="3">
    <source>
        <dbReference type="EMBL" id="RXK09013.1"/>
    </source>
</evidence>
<name>A0AAX2A6P5_9BACT</name>
<dbReference type="EMBL" id="PDKM01000008">
    <property type="protein sequence ID" value="RXK09013.1"/>
    <property type="molecule type" value="Genomic_DNA"/>
</dbReference>
<evidence type="ECO:0000313" key="4">
    <source>
        <dbReference type="Proteomes" id="UP000253850"/>
    </source>
</evidence>
<dbReference type="CDD" id="cd00158">
    <property type="entry name" value="RHOD"/>
    <property type="match status" value="1"/>
</dbReference>
<dbReference type="EMBL" id="CP031217">
    <property type="protein sequence ID" value="AXH12862.1"/>
    <property type="molecule type" value="Genomic_DNA"/>
</dbReference>
<accession>A0AAX2A6P5</accession>
<proteinExistence type="predicted"/>
<dbReference type="Pfam" id="PF00581">
    <property type="entry name" value="Rhodanese"/>
    <property type="match status" value="1"/>
</dbReference>
<feature type="domain" description="Rhodanese" evidence="1">
    <location>
        <begin position="114"/>
        <end position="228"/>
    </location>
</feature>
<evidence type="ECO:0000259" key="1">
    <source>
        <dbReference type="PROSITE" id="PS50206"/>
    </source>
</evidence>
<dbReference type="AlphaFoldDB" id="A0AAX2A6P5"/>
<dbReference type="PROSITE" id="PS50206">
    <property type="entry name" value="RHODANESE_3"/>
    <property type="match status" value="1"/>
</dbReference>
<reference evidence="3 5" key="1">
    <citation type="submission" date="2017-10" db="EMBL/GenBank/DDBJ databases">
        <title>Genomics of the genus Arcobacter.</title>
        <authorList>
            <person name="Perez-Cataluna A."/>
            <person name="Figueras M.J."/>
        </authorList>
    </citation>
    <scope>NUCLEOTIDE SEQUENCE [LARGE SCALE GENOMIC DNA]</scope>
    <source>
        <strain evidence="3 5">CECT 7835</strain>
    </source>
</reference>
<protein>
    <submittedName>
        <fullName evidence="2">Rhodanese-like domain-containing protein</fullName>
    </submittedName>
</protein>
<keyword evidence="5" id="KW-1185">Reference proteome</keyword>
<reference evidence="2 4" key="2">
    <citation type="submission" date="2018-07" db="EMBL/GenBank/DDBJ databases">
        <title>Complete genome of the Arcobacter bivalviorum type strain LMG 26154.</title>
        <authorList>
            <person name="Miller W.G."/>
            <person name="Yee E."/>
            <person name="Bono J.L."/>
        </authorList>
    </citation>
    <scope>NUCLEOTIDE SEQUENCE [LARGE SCALE GENOMIC DNA]</scope>
    <source>
        <strain evidence="2 4">LMG 26154</strain>
    </source>
</reference>